<feature type="region of interest" description="Disordered" evidence="1">
    <location>
        <begin position="1"/>
        <end position="35"/>
    </location>
</feature>
<evidence type="ECO:0000313" key="2">
    <source>
        <dbReference type="EMBL" id="KIW55319.1"/>
    </source>
</evidence>
<dbReference type="RefSeq" id="XP_013315903.1">
    <property type="nucleotide sequence ID" value="XM_013460449.1"/>
</dbReference>
<dbReference type="Proteomes" id="UP000054342">
    <property type="component" value="Unassembled WGS sequence"/>
</dbReference>
<dbReference type="GeneID" id="25329516"/>
<proteinExistence type="predicted"/>
<feature type="compositionally biased region" description="Basic residues" evidence="1">
    <location>
        <begin position="1"/>
        <end position="11"/>
    </location>
</feature>
<gene>
    <name evidence="2" type="ORF">PV05_07608</name>
</gene>
<feature type="compositionally biased region" description="Polar residues" evidence="1">
    <location>
        <begin position="85"/>
        <end position="110"/>
    </location>
</feature>
<reference evidence="2 3" key="1">
    <citation type="submission" date="2015-01" db="EMBL/GenBank/DDBJ databases">
        <title>The Genome Sequence of Exophiala xenobiotica CBS118157.</title>
        <authorList>
            <consortium name="The Broad Institute Genomics Platform"/>
            <person name="Cuomo C."/>
            <person name="de Hoog S."/>
            <person name="Gorbushina A."/>
            <person name="Stielow B."/>
            <person name="Teixiera M."/>
            <person name="Abouelleil A."/>
            <person name="Chapman S.B."/>
            <person name="Priest M."/>
            <person name="Young S.K."/>
            <person name="Wortman J."/>
            <person name="Nusbaum C."/>
            <person name="Birren B."/>
        </authorList>
    </citation>
    <scope>NUCLEOTIDE SEQUENCE [LARGE SCALE GENOMIC DNA]</scope>
    <source>
        <strain evidence="2 3">CBS 118157</strain>
    </source>
</reference>
<keyword evidence="3" id="KW-1185">Reference proteome</keyword>
<dbReference type="EMBL" id="KN847320">
    <property type="protein sequence ID" value="KIW55319.1"/>
    <property type="molecule type" value="Genomic_DNA"/>
</dbReference>
<protein>
    <submittedName>
        <fullName evidence="2">Uncharacterized protein</fullName>
    </submittedName>
</protein>
<feature type="compositionally biased region" description="Polar residues" evidence="1">
    <location>
        <begin position="12"/>
        <end position="22"/>
    </location>
</feature>
<evidence type="ECO:0000313" key="3">
    <source>
        <dbReference type="Proteomes" id="UP000054342"/>
    </source>
</evidence>
<accession>A0A0D2F608</accession>
<feature type="compositionally biased region" description="Basic residues" evidence="1">
    <location>
        <begin position="111"/>
        <end position="122"/>
    </location>
</feature>
<feature type="region of interest" description="Disordered" evidence="1">
    <location>
        <begin position="79"/>
        <end position="200"/>
    </location>
</feature>
<name>A0A0D2F608_9EURO</name>
<organism evidence="2 3">
    <name type="scientific">Exophiala xenobiotica</name>
    <dbReference type="NCBI Taxonomy" id="348802"/>
    <lineage>
        <taxon>Eukaryota</taxon>
        <taxon>Fungi</taxon>
        <taxon>Dikarya</taxon>
        <taxon>Ascomycota</taxon>
        <taxon>Pezizomycotina</taxon>
        <taxon>Eurotiomycetes</taxon>
        <taxon>Chaetothyriomycetidae</taxon>
        <taxon>Chaetothyriales</taxon>
        <taxon>Herpotrichiellaceae</taxon>
        <taxon>Exophiala</taxon>
    </lineage>
</organism>
<sequence length="261" mass="28101">MGLRLKLRKTFSSKPKNTTSTGHIPEPGETYYTERTDIEYYKPHEIPRSKYRGKVDPEHQASLAAFSLADAFSSARRRSSLALSGTFSPGGTKAQSRATSRAPSRVQSRAPSRRPSHDHTHHAAVAVLSGLRMESHANSSSSGSTSREKSLSASTALDVDVDVETASTSISEHPTAVASAPAEANTNTNTTSSKLTQHDSGIGIDVPEIVLSKQITAHDTPFTAEELEQAMTRATLKPRGFRELDDVQMPVMGRRSAIASS</sequence>
<feature type="compositionally biased region" description="Low complexity" evidence="1">
    <location>
        <begin position="178"/>
        <end position="193"/>
    </location>
</feature>
<dbReference type="OrthoDB" id="5408144at2759"/>
<dbReference type="HOGENOM" id="CLU_1215366_0_0_1"/>
<feature type="compositionally biased region" description="Low complexity" evidence="1">
    <location>
        <begin position="136"/>
        <end position="145"/>
    </location>
</feature>
<dbReference type="AlphaFoldDB" id="A0A0D2F608"/>
<evidence type="ECO:0000256" key="1">
    <source>
        <dbReference type="SAM" id="MobiDB-lite"/>
    </source>
</evidence>